<evidence type="ECO:0000256" key="4">
    <source>
        <dbReference type="SAM" id="Phobius"/>
    </source>
</evidence>
<feature type="transmembrane region" description="Helical" evidence="4">
    <location>
        <begin position="270"/>
        <end position="290"/>
    </location>
</feature>
<dbReference type="Pfam" id="PF00196">
    <property type="entry name" value="GerE"/>
    <property type="match status" value="1"/>
</dbReference>
<dbReference type="Gene3D" id="1.10.10.10">
    <property type="entry name" value="Winged helix-like DNA-binding domain superfamily/Winged helix DNA-binding domain"/>
    <property type="match status" value="1"/>
</dbReference>
<reference evidence="7" key="1">
    <citation type="submission" date="2016-10" db="EMBL/GenBank/DDBJ databases">
        <authorList>
            <person name="Varghese N."/>
            <person name="Submissions S."/>
        </authorList>
    </citation>
    <scope>NUCLEOTIDE SEQUENCE [LARGE SCALE GENOMIC DNA]</scope>
    <source>
        <strain evidence="7">DSM 23313</strain>
    </source>
</reference>
<keyword evidence="1" id="KW-0805">Transcription regulation</keyword>
<dbReference type="PANTHER" id="PTHR44688:SF25">
    <property type="entry name" value="HTH LUXR-TYPE DOMAIN-CONTAINING PROTEIN"/>
    <property type="match status" value="1"/>
</dbReference>
<sequence length="456" mass="53984">MNSILFIVILTQFTYSEAKISTNLQQQIESLTYRPLNGSTNLMIAIDSLNNTWIKGKFEKENIYAPIIFQIPNAHIFSYDMYIYNRNDLHYIEPNLNSRDNLVRSRYAQYYIITDNQTYYLNLHQNTIENLKVIATERSLFAAYEAKQLLYIGYYYGIATLSIIINFIFYFIFRDKRFLSYTALQFCIFVSLFYEDGMIYYISNGQFQMKYLLAWNVPITSLLACLFTVHFLDSKKYFKQYKVIFISLFSITFLASLIFTFFPHQFVLDLITILSFISPFFCLILAATLIKKNIYARFLLISFGVMILFAIGFVLFMNINMEQFSYFNINTFRFVSALETIIITFAIIYRVKDLQDLNQIYREEIDNYLIVLDRKSEEIKNKKQISPLDSLKIKYNLTNRETEVLTCLWEGMSNIQISEKLFISVSTVKYHVKNLYTKLEINNRSEALYLKKTYSK</sequence>
<evidence type="ECO:0000259" key="5">
    <source>
        <dbReference type="PROSITE" id="PS50043"/>
    </source>
</evidence>
<dbReference type="Proteomes" id="UP000243588">
    <property type="component" value="Unassembled WGS sequence"/>
</dbReference>
<dbReference type="PROSITE" id="PS50043">
    <property type="entry name" value="HTH_LUXR_2"/>
    <property type="match status" value="1"/>
</dbReference>
<evidence type="ECO:0000256" key="2">
    <source>
        <dbReference type="ARBA" id="ARBA00023125"/>
    </source>
</evidence>
<keyword evidence="4" id="KW-1133">Transmembrane helix</keyword>
<feature type="transmembrane region" description="Helical" evidence="4">
    <location>
        <begin position="244"/>
        <end position="264"/>
    </location>
</feature>
<dbReference type="GO" id="GO:0003677">
    <property type="term" value="F:DNA binding"/>
    <property type="evidence" value="ECO:0007669"/>
    <property type="project" value="UniProtKB-KW"/>
</dbReference>
<keyword evidence="2" id="KW-0238">DNA-binding</keyword>
<dbReference type="SUPFAM" id="SSF46894">
    <property type="entry name" value="C-terminal effector domain of the bipartite response regulators"/>
    <property type="match status" value="1"/>
</dbReference>
<evidence type="ECO:0000313" key="6">
    <source>
        <dbReference type="EMBL" id="SDH70470.1"/>
    </source>
</evidence>
<dbReference type="PANTHER" id="PTHR44688">
    <property type="entry name" value="DNA-BINDING TRANSCRIPTIONAL ACTIVATOR DEVR_DOSR"/>
    <property type="match status" value="1"/>
</dbReference>
<feature type="transmembrane region" description="Helical" evidence="4">
    <location>
        <begin position="154"/>
        <end position="173"/>
    </location>
</feature>
<dbReference type="InterPro" id="IPR011623">
    <property type="entry name" value="7TMR_DISM_rcpt_extracell_dom1"/>
</dbReference>
<dbReference type="SMART" id="SM00421">
    <property type="entry name" value="HTH_LUXR"/>
    <property type="match status" value="1"/>
</dbReference>
<gene>
    <name evidence="6" type="ORF">SAMN05421818_11163</name>
</gene>
<keyword evidence="3" id="KW-0804">Transcription</keyword>
<name>A0A1G8EKT7_9FLAO</name>
<feature type="transmembrane region" description="Helical" evidence="4">
    <location>
        <begin position="214"/>
        <end position="232"/>
    </location>
</feature>
<proteinExistence type="predicted"/>
<feature type="transmembrane region" description="Helical" evidence="4">
    <location>
        <begin position="178"/>
        <end position="194"/>
    </location>
</feature>
<keyword evidence="4" id="KW-0812">Transmembrane</keyword>
<feature type="transmembrane region" description="Helical" evidence="4">
    <location>
        <begin position="297"/>
        <end position="319"/>
    </location>
</feature>
<dbReference type="AlphaFoldDB" id="A0A1G8EKT7"/>
<dbReference type="InterPro" id="IPR036388">
    <property type="entry name" value="WH-like_DNA-bd_sf"/>
</dbReference>
<evidence type="ECO:0000313" key="7">
    <source>
        <dbReference type="Proteomes" id="UP000243588"/>
    </source>
</evidence>
<evidence type="ECO:0000256" key="3">
    <source>
        <dbReference type="ARBA" id="ARBA00023163"/>
    </source>
</evidence>
<dbReference type="GO" id="GO:0006355">
    <property type="term" value="P:regulation of DNA-templated transcription"/>
    <property type="evidence" value="ECO:0007669"/>
    <property type="project" value="InterPro"/>
</dbReference>
<keyword evidence="7" id="KW-1185">Reference proteome</keyword>
<dbReference type="InterPro" id="IPR000792">
    <property type="entry name" value="Tscrpt_reg_LuxR_C"/>
</dbReference>
<dbReference type="STRING" id="702745.SAMN05421818_11163"/>
<dbReference type="CDD" id="cd06170">
    <property type="entry name" value="LuxR_C_like"/>
    <property type="match status" value="1"/>
</dbReference>
<dbReference type="InterPro" id="IPR016032">
    <property type="entry name" value="Sig_transdc_resp-reg_C-effctor"/>
</dbReference>
<dbReference type="EMBL" id="FNDQ01000011">
    <property type="protein sequence ID" value="SDH70470.1"/>
    <property type="molecule type" value="Genomic_DNA"/>
</dbReference>
<evidence type="ECO:0000256" key="1">
    <source>
        <dbReference type="ARBA" id="ARBA00023015"/>
    </source>
</evidence>
<dbReference type="PROSITE" id="PS00622">
    <property type="entry name" value="HTH_LUXR_1"/>
    <property type="match status" value="1"/>
</dbReference>
<protein>
    <submittedName>
        <fullName evidence="6">7TM diverse intracellular signalling</fullName>
    </submittedName>
</protein>
<keyword evidence="4" id="KW-0472">Membrane</keyword>
<accession>A0A1G8EKT7</accession>
<organism evidence="6 7">
    <name type="scientific">Myroides phaeus</name>
    <dbReference type="NCBI Taxonomy" id="702745"/>
    <lineage>
        <taxon>Bacteria</taxon>
        <taxon>Pseudomonadati</taxon>
        <taxon>Bacteroidota</taxon>
        <taxon>Flavobacteriia</taxon>
        <taxon>Flavobacteriales</taxon>
        <taxon>Flavobacteriaceae</taxon>
        <taxon>Myroides</taxon>
    </lineage>
</organism>
<dbReference type="PRINTS" id="PR00038">
    <property type="entry name" value="HTHLUXR"/>
</dbReference>
<dbReference type="Pfam" id="PF07695">
    <property type="entry name" value="7TMR-DISM_7TM"/>
    <property type="match status" value="1"/>
</dbReference>
<feature type="transmembrane region" description="Helical" evidence="4">
    <location>
        <begin position="331"/>
        <end position="349"/>
    </location>
</feature>
<feature type="domain" description="HTH luxR-type" evidence="5">
    <location>
        <begin position="387"/>
        <end position="455"/>
    </location>
</feature>